<dbReference type="AlphaFoldDB" id="A0A0C3DDE2"/>
<accession>A0A0C3DDE2</accession>
<organism evidence="1 2">
    <name type="scientific">Scleroderma citrinum Foug A</name>
    <dbReference type="NCBI Taxonomy" id="1036808"/>
    <lineage>
        <taxon>Eukaryota</taxon>
        <taxon>Fungi</taxon>
        <taxon>Dikarya</taxon>
        <taxon>Basidiomycota</taxon>
        <taxon>Agaricomycotina</taxon>
        <taxon>Agaricomycetes</taxon>
        <taxon>Agaricomycetidae</taxon>
        <taxon>Boletales</taxon>
        <taxon>Sclerodermatineae</taxon>
        <taxon>Sclerodermataceae</taxon>
        <taxon>Scleroderma</taxon>
    </lineage>
</organism>
<protein>
    <submittedName>
        <fullName evidence="1">Uncharacterized protein</fullName>
    </submittedName>
</protein>
<dbReference type="InParanoid" id="A0A0C3DDE2"/>
<dbReference type="EMBL" id="KN822082">
    <property type="protein sequence ID" value="KIM58720.1"/>
    <property type="molecule type" value="Genomic_DNA"/>
</dbReference>
<name>A0A0C3DDE2_9AGAM</name>
<gene>
    <name evidence="1" type="ORF">SCLCIDRAFT_1218416</name>
</gene>
<reference evidence="1 2" key="1">
    <citation type="submission" date="2014-04" db="EMBL/GenBank/DDBJ databases">
        <authorList>
            <consortium name="DOE Joint Genome Institute"/>
            <person name="Kuo A."/>
            <person name="Kohler A."/>
            <person name="Nagy L.G."/>
            <person name="Floudas D."/>
            <person name="Copeland A."/>
            <person name="Barry K.W."/>
            <person name="Cichocki N."/>
            <person name="Veneault-Fourrey C."/>
            <person name="LaButti K."/>
            <person name="Lindquist E.A."/>
            <person name="Lipzen A."/>
            <person name="Lundell T."/>
            <person name="Morin E."/>
            <person name="Murat C."/>
            <person name="Sun H."/>
            <person name="Tunlid A."/>
            <person name="Henrissat B."/>
            <person name="Grigoriev I.V."/>
            <person name="Hibbett D.S."/>
            <person name="Martin F."/>
            <person name="Nordberg H.P."/>
            <person name="Cantor M.N."/>
            <person name="Hua S.X."/>
        </authorList>
    </citation>
    <scope>NUCLEOTIDE SEQUENCE [LARGE SCALE GENOMIC DNA]</scope>
    <source>
        <strain evidence="1 2">Foug A</strain>
    </source>
</reference>
<evidence type="ECO:0000313" key="2">
    <source>
        <dbReference type="Proteomes" id="UP000053989"/>
    </source>
</evidence>
<proteinExistence type="predicted"/>
<evidence type="ECO:0000313" key="1">
    <source>
        <dbReference type="EMBL" id="KIM58720.1"/>
    </source>
</evidence>
<sequence length="52" mass="5939">MTDMTTLATTTIHLDCHLDNRHDRSLQRIGFVHSWSGHLEGFSCNGERQALQ</sequence>
<reference evidence="2" key="2">
    <citation type="submission" date="2015-01" db="EMBL/GenBank/DDBJ databases">
        <title>Evolutionary Origins and Diversification of the Mycorrhizal Mutualists.</title>
        <authorList>
            <consortium name="DOE Joint Genome Institute"/>
            <consortium name="Mycorrhizal Genomics Consortium"/>
            <person name="Kohler A."/>
            <person name="Kuo A."/>
            <person name="Nagy L.G."/>
            <person name="Floudas D."/>
            <person name="Copeland A."/>
            <person name="Barry K.W."/>
            <person name="Cichocki N."/>
            <person name="Veneault-Fourrey C."/>
            <person name="LaButti K."/>
            <person name="Lindquist E.A."/>
            <person name="Lipzen A."/>
            <person name="Lundell T."/>
            <person name="Morin E."/>
            <person name="Murat C."/>
            <person name="Riley R."/>
            <person name="Ohm R."/>
            <person name="Sun H."/>
            <person name="Tunlid A."/>
            <person name="Henrissat B."/>
            <person name="Grigoriev I.V."/>
            <person name="Hibbett D.S."/>
            <person name="Martin F."/>
        </authorList>
    </citation>
    <scope>NUCLEOTIDE SEQUENCE [LARGE SCALE GENOMIC DNA]</scope>
    <source>
        <strain evidence="2">Foug A</strain>
    </source>
</reference>
<dbReference type="Proteomes" id="UP000053989">
    <property type="component" value="Unassembled WGS sequence"/>
</dbReference>
<dbReference type="HOGENOM" id="CLU_3088654_0_0_1"/>
<keyword evidence="2" id="KW-1185">Reference proteome</keyword>